<dbReference type="Pfam" id="PF01494">
    <property type="entry name" value="FAD_binding_3"/>
    <property type="match status" value="1"/>
</dbReference>
<sequence length="362" mass="40372">MDLECDVCIVGAGPGGALLGYLLAKNNLSTIVIERHEGLDKEFRGEHLNRDGEDILKKYNLFKKVEKSGILLMESIEYWQHGKVFKTVTPSEEEKHVGIHVPQKHLLSVLLNEAAFFPNFKLLTGTRAVSLMNDNGAVTGIVAKKGEEEVIIRSSIVVGADGRFSTIRKLAGIPFTKIAHDYDLLWAKIPCPEGWTPTIRQTLIGEKQLALFSQAGNYIQIGWNIEKGTFPALKVQSFTPFIKLAIEAFPDLKEMVQKHVQSWQDFILLNVHSCKCQSWVQDGLVLMGDAAHTMSPTGAYGLNCALKDASALYEVITAAQRRNDFSENQLKTFEYMRRGEVEGLQANQIIQEEAYSNNFVSA</sequence>
<comment type="caution">
    <text evidence="3">The sequence shown here is derived from an EMBL/GenBank/DDBJ whole genome shotgun (WGS) entry which is preliminary data.</text>
</comment>
<dbReference type="Proteomes" id="UP001238088">
    <property type="component" value="Unassembled WGS sequence"/>
</dbReference>
<dbReference type="PRINTS" id="PR00420">
    <property type="entry name" value="RNGMNOXGNASE"/>
</dbReference>
<keyword evidence="4" id="KW-1185">Reference proteome</keyword>
<evidence type="ECO:0000259" key="2">
    <source>
        <dbReference type="Pfam" id="PF01494"/>
    </source>
</evidence>
<accession>A0ABU0AH06</accession>
<dbReference type="Gene3D" id="3.50.50.60">
    <property type="entry name" value="FAD/NAD(P)-binding domain"/>
    <property type="match status" value="2"/>
</dbReference>
<dbReference type="RefSeq" id="WP_307475042.1">
    <property type="nucleotide sequence ID" value="NZ_JAUSUB010000009.1"/>
</dbReference>
<proteinExistence type="predicted"/>
<dbReference type="PANTHER" id="PTHR43476:SF5">
    <property type="entry name" value="FAD-DEPENDENT MONOOXYGENASE"/>
    <property type="match status" value="1"/>
</dbReference>
<gene>
    <name evidence="3" type="ORF">J2S17_002408</name>
</gene>
<evidence type="ECO:0000313" key="4">
    <source>
        <dbReference type="Proteomes" id="UP001238088"/>
    </source>
</evidence>
<name>A0ABU0AH06_9BACI</name>
<dbReference type="InterPro" id="IPR002938">
    <property type="entry name" value="FAD-bd"/>
</dbReference>
<dbReference type="InterPro" id="IPR050631">
    <property type="entry name" value="PheA/TfdB_FAD_monoxygenase"/>
</dbReference>
<reference evidence="3 4" key="1">
    <citation type="submission" date="2023-07" db="EMBL/GenBank/DDBJ databases">
        <title>Genomic Encyclopedia of Type Strains, Phase IV (KMG-IV): sequencing the most valuable type-strain genomes for metagenomic binning, comparative biology and taxonomic classification.</title>
        <authorList>
            <person name="Goeker M."/>
        </authorList>
    </citation>
    <scope>NUCLEOTIDE SEQUENCE [LARGE SCALE GENOMIC DNA]</scope>
    <source>
        <strain evidence="3 4">DSM 23494</strain>
    </source>
</reference>
<protein>
    <submittedName>
        <fullName evidence="3">2-polyprenyl-6-methoxyphenol hydroxylase-like FAD-dependent oxidoreductase</fullName>
    </submittedName>
</protein>
<feature type="domain" description="FAD-binding" evidence="2">
    <location>
        <begin position="4"/>
        <end position="338"/>
    </location>
</feature>
<dbReference type="InterPro" id="IPR036188">
    <property type="entry name" value="FAD/NAD-bd_sf"/>
</dbReference>
<organism evidence="3 4">
    <name type="scientific">Cytobacillus purgationiresistens</name>
    <dbReference type="NCBI Taxonomy" id="863449"/>
    <lineage>
        <taxon>Bacteria</taxon>
        <taxon>Bacillati</taxon>
        <taxon>Bacillota</taxon>
        <taxon>Bacilli</taxon>
        <taxon>Bacillales</taxon>
        <taxon>Bacillaceae</taxon>
        <taxon>Cytobacillus</taxon>
    </lineage>
</organism>
<keyword evidence="1" id="KW-0560">Oxidoreductase</keyword>
<dbReference type="SUPFAM" id="SSF51905">
    <property type="entry name" value="FAD/NAD(P)-binding domain"/>
    <property type="match status" value="1"/>
</dbReference>
<evidence type="ECO:0000256" key="1">
    <source>
        <dbReference type="ARBA" id="ARBA00023002"/>
    </source>
</evidence>
<dbReference type="EMBL" id="JAUSUB010000009">
    <property type="protein sequence ID" value="MDQ0270533.1"/>
    <property type="molecule type" value="Genomic_DNA"/>
</dbReference>
<dbReference type="PANTHER" id="PTHR43476">
    <property type="entry name" value="3-(3-HYDROXY-PHENYL)PROPIONATE/3-HYDROXYCINNAMIC ACID HYDROXYLASE"/>
    <property type="match status" value="1"/>
</dbReference>
<evidence type="ECO:0000313" key="3">
    <source>
        <dbReference type="EMBL" id="MDQ0270533.1"/>
    </source>
</evidence>